<dbReference type="CDD" id="cd05804">
    <property type="entry name" value="StaR_like"/>
    <property type="match status" value="1"/>
</dbReference>
<sequence length="439" mass="47339">MAEFDNRGLPISTGSLQAAASYRTGVDLLLSAWPGAEDALRQAIDHDPQFALAHAALARLRAINAQPADARASIAAALEIVARNGSPREISHVSTLSLAVTGQSVKALESALAHLEQWPRDVLILSLPLGAFGLFAFSGMTGHDQARVDLCERVADRYDTDDWWFLTYRGWSHAENGSVAKGRDLAQRGLERRRANANAAHAVAHAMLEQGAAGEAETLLEGWLPEYDRAGMLHGHLAWHAALSALERDDPQHALAIYAKHVRPSVSLGLPINVVSDTVSLLWRLQANGYAVPSGMWEEVESYAGSRYPNPGLAFVEMHMGLLAAATGRHVAATDRIDANARRVADGALPAGSVVPAIGLAALAFANADHAECVRILEPVAGDVARVGGSGAQREVIEDMLLLALMRSGQSAKARDLLDRRLHRRPSQRDTRWRRQVEV</sequence>
<evidence type="ECO:0000256" key="1">
    <source>
        <dbReference type="ARBA" id="ARBA00005857"/>
    </source>
</evidence>
<evidence type="ECO:0000313" key="6">
    <source>
        <dbReference type="Proteomes" id="UP000057737"/>
    </source>
</evidence>
<dbReference type="PANTHER" id="PTHR16263">
    <property type="entry name" value="TETRATRICOPEPTIDE REPEAT PROTEIN 38"/>
    <property type="match status" value="1"/>
</dbReference>
<dbReference type="SUPFAM" id="SSF48452">
    <property type="entry name" value="TPR-like"/>
    <property type="match status" value="1"/>
</dbReference>
<reference evidence="5 6" key="1">
    <citation type="submission" date="2015-11" db="EMBL/GenBank/DDBJ databases">
        <title>Draft Genome Sequence of the Strain BR 10303 (Bradyrhizobium sp.) isolated from nodules of Centrolobium paraense.</title>
        <authorList>
            <person name="Zelli J.E."/>
            <person name="Simoes-Araujo J.L."/>
            <person name="Barauna A.C."/>
            <person name="Silva K."/>
        </authorList>
    </citation>
    <scope>NUCLEOTIDE SEQUENCE [LARGE SCALE GENOMIC DNA]</scope>
    <source>
        <strain evidence="5 6">BR 10303</strain>
    </source>
</reference>
<dbReference type="EMBL" id="LNCU01000123">
    <property type="protein sequence ID" value="KWV45580.1"/>
    <property type="molecule type" value="Genomic_DNA"/>
</dbReference>
<comment type="similarity">
    <text evidence="1">Belongs to the TTC38 family.</text>
</comment>
<keyword evidence="4" id="KW-0802">TPR repeat</keyword>
<accession>A0A109JAW9</accession>
<dbReference type="InterPro" id="IPR011990">
    <property type="entry name" value="TPR-like_helical_dom_sf"/>
</dbReference>
<dbReference type="Gene3D" id="1.25.40.10">
    <property type="entry name" value="Tetratricopeptide repeat domain"/>
    <property type="match status" value="1"/>
</dbReference>
<evidence type="ECO:0000256" key="3">
    <source>
        <dbReference type="ARBA" id="ARBA00022737"/>
    </source>
</evidence>
<dbReference type="PANTHER" id="PTHR16263:SF4">
    <property type="entry name" value="TETRATRICOPEPTIDE REPEAT PROTEIN 38"/>
    <property type="match status" value="1"/>
</dbReference>
<gene>
    <name evidence="5" type="ORF">AS156_23695</name>
</gene>
<comment type="caution">
    <text evidence="5">The sequence shown here is derived from an EMBL/GenBank/DDBJ whole genome shotgun (WGS) entry which is preliminary data.</text>
</comment>
<name>A0A109JAW9_9BRAD</name>
<keyword evidence="3" id="KW-0677">Repeat</keyword>
<organism evidence="5 6">
    <name type="scientific">Bradyrhizobium macuxiense</name>
    <dbReference type="NCBI Taxonomy" id="1755647"/>
    <lineage>
        <taxon>Bacteria</taxon>
        <taxon>Pseudomonadati</taxon>
        <taxon>Pseudomonadota</taxon>
        <taxon>Alphaproteobacteria</taxon>
        <taxon>Hyphomicrobiales</taxon>
        <taxon>Nitrobacteraceae</taxon>
        <taxon>Bradyrhizobium</taxon>
    </lineage>
</organism>
<evidence type="ECO:0000256" key="2">
    <source>
        <dbReference type="ARBA" id="ARBA00019992"/>
    </source>
</evidence>
<dbReference type="AlphaFoldDB" id="A0A109JAW9"/>
<dbReference type="OrthoDB" id="9815900at2"/>
<protein>
    <recommendedName>
        <fullName evidence="2">Tetratricopeptide repeat protein 38</fullName>
    </recommendedName>
</protein>
<proteinExistence type="inferred from homology"/>
<evidence type="ECO:0000256" key="4">
    <source>
        <dbReference type="ARBA" id="ARBA00022803"/>
    </source>
</evidence>
<dbReference type="Proteomes" id="UP000057737">
    <property type="component" value="Unassembled WGS sequence"/>
</dbReference>
<dbReference type="RefSeq" id="WP_066515428.1">
    <property type="nucleotide sequence ID" value="NZ_LNCU01000123.1"/>
</dbReference>
<dbReference type="InterPro" id="IPR033891">
    <property type="entry name" value="TTC38"/>
</dbReference>
<evidence type="ECO:0000313" key="5">
    <source>
        <dbReference type="EMBL" id="KWV45580.1"/>
    </source>
</evidence>
<keyword evidence="6" id="KW-1185">Reference proteome</keyword>